<dbReference type="Pfam" id="PF12951">
    <property type="entry name" value="PATR"/>
    <property type="match status" value="9"/>
</dbReference>
<gene>
    <name evidence="3" type="ORF">JIN84_00600</name>
</gene>
<name>A0A934QZI6_9BACT</name>
<dbReference type="RefSeq" id="WP_200349069.1">
    <property type="nucleotide sequence ID" value="NZ_BAABHZ010000005.1"/>
</dbReference>
<feature type="signal peptide" evidence="2">
    <location>
        <begin position="1"/>
        <end position="35"/>
    </location>
</feature>
<evidence type="ECO:0000256" key="2">
    <source>
        <dbReference type="SAM" id="SignalP"/>
    </source>
</evidence>
<reference evidence="3" key="1">
    <citation type="submission" date="2021-01" db="EMBL/GenBank/DDBJ databases">
        <title>Modified the classification status of verrucomicrobia.</title>
        <authorList>
            <person name="Feng X."/>
        </authorList>
    </citation>
    <scope>NUCLEOTIDE SEQUENCE</scope>
    <source>
        <strain evidence="3">JCM 18052</strain>
    </source>
</reference>
<dbReference type="InterPro" id="IPR013425">
    <property type="entry name" value="Autotrns_rpt"/>
</dbReference>
<protein>
    <submittedName>
        <fullName evidence="3">Autotransporter-associated beta strand repeat-containing protein</fullName>
    </submittedName>
</protein>
<dbReference type="NCBIfam" id="TIGR02601">
    <property type="entry name" value="autotrns_rpt"/>
    <property type="match status" value="6"/>
</dbReference>
<feature type="chain" id="PRO_5037887033" evidence="2">
    <location>
        <begin position="36"/>
        <end position="2598"/>
    </location>
</feature>
<accession>A0A934QZI6</accession>
<keyword evidence="1 2" id="KW-0732">Signal</keyword>
<dbReference type="EMBL" id="JAENIK010000001">
    <property type="protein sequence ID" value="MBK1814106.1"/>
    <property type="molecule type" value="Genomic_DNA"/>
</dbReference>
<dbReference type="Proteomes" id="UP000600139">
    <property type="component" value="Unassembled WGS sequence"/>
</dbReference>
<evidence type="ECO:0000313" key="3">
    <source>
        <dbReference type="EMBL" id="MBK1814106.1"/>
    </source>
</evidence>
<dbReference type="InterPro" id="IPR011050">
    <property type="entry name" value="Pectin_lyase_fold/virulence"/>
</dbReference>
<proteinExistence type="predicted"/>
<sequence length="2598" mass="255408">MKPTRRNPLFANFFRGNTLATAVVLSLAASGAAGAANAYWDSNGTTAGAGATPTGTWGTSAFWNATEAGTTTTPGAWVTNNVAIFSAGTDATSAYTVTIAAGTTQTIGGLTVQEGTPTITGGTALALNNASTPFAITGTGIVNSVISGSGGGIAKTGTGTLVIGSAANTFTGNITVTGPTGALQMTSGSNGNATSAPLGIANAGGTAYKTVTLSNGGIFRPMANYNSNVPSATLPGNGYVFMFGAGGGIFDTPSGVTLTVDDGTGTGTGTGNSQLQGTGDLTKTGAGTLALGTTTSNFSVFTGNITISDGVVNTKSATSLGAGSNVLVQNAANPSASDSNVLQIVGGFTHGTGKTLTLRNNSTSNIANARAVLENQSGNNTWAGNIVFDQGMNQSLTSTAGVFTVSGFISSTGTPPSSVFLRGASSGVITGGINVGSTILNKTDGGSWTISSSGNGNGPVRVSNGSLILNNTNAVSPSTQLTLGQTDGSAATLTVNAGFTQEFVSIVNDPASTATATQTINGGGSITTGTTNRTYTISDPAAADDVTINTPILGSGGFTKAGPGTLVVNNSVTGPVTVNAGTLRGAPSFDTGLTLNAGTVFTAGTTGSGVTVPTPLLTLGTGATTLNLNAGPGGDLINVGASNGLTAGGTTTINVTRFGGTLPVGVYPLINFSGTVQGGGSFVLGTIPPHLTANLVNTGSSVALNVTSSDYFVWTGTNNGTWDTTTANNWNLFSNSSPVLYQDGEAITFGNTGLNPTVVVATPLSPGWVTFSNSTGGPAWRITGAALTGIGGITKTNTGTATIANAVSLTGNVLIQGGTLEIDHDTGSLTAAAAVNVSPGATLLLSKDNGDFTFDRPVTGTGTVKVDPVTSTTGPGSRTVTLSGNNTGFSGVLKLSPSGTAAANGTFRTAGATSQVNLGAATLDIDAGAQLWFTGSISNNMTITGAGFSETQANSPATAATDVSGNPVTVPGFTYSGHGAIRMDGATITGNITLDGNAGITAYNTTGIITGAINNVAPSDTLVVGGGGAGTTLILSGDASGLERIWVNGGGTAGTSVLQIGNNDATGTLASNVDVILYNDGAGAVLRVNRPDAFTLEPGQKIIAAHNGTATNLTKAALQTNVTGAGFSIGSAGANVVDLSDGINGGTISVGNAVTGAVLNIDAGATIEIRHMGVGDGAGFSSTVNQTGGSVAINGANTDATNNLRLGHWATETSTYNLTGGTLSFGSAPSTATPSATAELAGGIYVGVDGTGIFNQSGGTVTTNYVVLDNRGDTAGTDQYNLSAGTLNLSSAWGIIRRNISAEFSFSGGTIRNSGSGIVANIDCPLIVSNTPVLDTNGASNGLNLVKGLTGGAGTLTAQGGGAVYLNDISTFPGTLSITDTTVLGGTGTFPGTATVRNVSPGATTAYGTTGTLTLGDAAAATVTTISGTANFDLNSTDATSGFGNDLVAVNGDLDLTNSKILPRFYNGAPGIGAEIRYTLYTYTGTRTGTPTLDPSFTGVSPSLTFSIDTSVSGVVSLVVTGTSTNLTWTGGAAGNTWDVNNTVNWSGASKFYQLSTVTFDDTGSNTPAISLVGTLIPSTLTVDTSTKSYTFSGSGGIGGGAQVTKSGSTQLTLLTNNTYTGTTFIGGGIVQVGNGGTTGTIGAGATTIFDGAELQFNRTDSISQTGIFEGGGTLVQEGTGTFTLQNANSNYGPIRVDAGILKAANVSAFGTSSGITIASGGQVNLNGTSFGNTRSYSYTIAGNGPDSRGAIINEVVSIAERAAVYNLTLSGNASVGAYGPAGEGNRFDIGYNGSIFGAITGNGFTLTKVGDNLIGVRAPADNISYVVAAGTLRAENSNLALGSTGVTVNSGARLDSWGALIFPVPLTLADNSRLTTSSGAGTWNGNVALNGTATFAGGGTSTTLTGVVSGTSGAIVKAEASALILSGNNTYTGGSTITGGTLQANSNNSLGTAGVVLSNTAVAGKLVVNGGVTIANNITIGNGTTLTGVSGRGLVEQLGTGQAILTGDVIVNSGATAGGTFFASGTVGNELVFNGAITINAAAGVREGRAIFSGGGTGNGRYLGVSGTVLPGVDNGLPTDLSLLVGESANGTFDLNGKSQSLIGLTKGTNTATVTNTGATPSTLTLDIATGTTNTYAGTWAGSQISVVKNGAGTLALTGAAAGITGNILVSQGVLSAGAQNTGLGQQLAARTITVSNGATLAFGINNVFGNGATAVTALPAIVINGGTLTTNSYDVVGKLTLNGATVTDTRTGALTGFQAYEFKDVVTVGGTAPSTISSPGSFGSHLVGNITFDVADATSSAAADLTVSSRLINATTDNASAAGGLVKAGAGTMVLSGVNSYTGNTVVNAGTLSLADNAQLRFVIGATSGTNNTLTGAGTAVIDGDFAIDTTAAAALTTGTWVLENVPSLTGAYGSTFSVVNPDGSPWTDAGGNKWTKAVGANLWTFDETTGTLTVGSAGGFASWSATNAGNGAASGDFDGDGVSNGVEWVLGGTGTTKDLGKLPAVSTSAGNLVFTFVRDQQSISPDTVVTIEVGTSLASWPEVYVVPGTAGTSGSPGTVAVTKDTPAAGKDTVTLTVPQAPDAKKFARLKVNIVP</sequence>
<organism evidence="3 4">
    <name type="scientific">Luteolibacter yonseiensis</name>
    <dbReference type="NCBI Taxonomy" id="1144680"/>
    <lineage>
        <taxon>Bacteria</taxon>
        <taxon>Pseudomonadati</taxon>
        <taxon>Verrucomicrobiota</taxon>
        <taxon>Verrucomicrobiia</taxon>
        <taxon>Verrucomicrobiales</taxon>
        <taxon>Verrucomicrobiaceae</taxon>
        <taxon>Luteolibacter</taxon>
    </lineage>
</organism>
<keyword evidence="4" id="KW-1185">Reference proteome</keyword>
<evidence type="ECO:0000256" key="1">
    <source>
        <dbReference type="ARBA" id="ARBA00022729"/>
    </source>
</evidence>
<dbReference type="SUPFAM" id="SSF51126">
    <property type="entry name" value="Pectin lyase-like"/>
    <property type="match status" value="3"/>
</dbReference>
<evidence type="ECO:0000313" key="4">
    <source>
        <dbReference type="Proteomes" id="UP000600139"/>
    </source>
</evidence>
<comment type="caution">
    <text evidence="3">The sequence shown here is derived from an EMBL/GenBank/DDBJ whole genome shotgun (WGS) entry which is preliminary data.</text>
</comment>